<comment type="caution">
    <text evidence="1">The sequence shown here is derived from an EMBL/GenBank/DDBJ whole genome shotgun (WGS) entry which is preliminary data.</text>
</comment>
<reference evidence="1 2" key="1">
    <citation type="journal article" date="2017" name="Curr. Biol.">
        <title>Genome architecture and evolution of a unichromosomal asexual nematode.</title>
        <authorList>
            <person name="Fradin H."/>
            <person name="Zegar C."/>
            <person name="Gutwein M."/>
            <person name="Lucas J."/>
            <person name="Kovtun M."/>
            <person name="Corcoran D."/>
            <person name="Baugh L.R."/>
            <person name="Kiontke K."/>
            <person name="Gunsalus K."/>
            <person name="Fitch D.H."/>
            <person name="Piano F."/>
        </authorList>
    </citation>
    <scope>NUCLEOTIDE SEQUENCE [LARGE SCALE GENOMIC DNA]</scope>
    <source>
        <strain evidence="1">PF1309</strain>
    </source>
</reference>
<dbReference type="AlphaFoldDB" id="A0A2A2LR96"/>
<dbReference type="Proteomes" id="UP000218231">
    <property type="component" value="Unassembled WGS sequence"/>
</dbReference>
<protein>
    <submittedName>
        <fullName evidence="1">Uncharacterized protein</fullName>
    </submittedName>
</protein>
<sequence>MKKSVMIFQLMKSRRKELTRFFFFWSIFLSRSPMMRLYSKSSSLIQSVARRSSSEFDGCLIEILRLDDFIHIPIRGFHTLRGRDVVLH</sequence>
<accession>A0A2A2LR96</accession>
<keyword evidence="2" id="KW-1185">Reference proteome</keyword>
<organism evidence="1 2">
    <name type="scientific">Diploscapter pachys</name>
    <dbReference type="NCBI Taxonomy" id="2018661"/>
    <lineage>
        <taxon>Eukaryota</taxon>
        <taxon>Metazoa</taxon>
        <taxon>Ecdysozoa</taxon>
        <taxon>Nematoda</taxon>
        <taxon>Chromadorea</taxon>
        <taxon>Rhabditida</taxon>
        <taxon>Rhabditina</taxon>
        <taxon>Rhabditomorpha</taxon>
        <taxon>Rhabditoidea</taxon>
        <taxon>Rhabditidae</taxon>
        <taxon>Diploscapter</taxon>
    </lineage>
</organism>
<gene>
    <name evidence="1" type="ORF">WR25_14572</name>
</gene>
<proteinExistence type="predicted"/>
<evidence type="ECO:0000313" key="1">
    <source>
        <dbReference type="EMBL" id="PAV88565.1"/>
    </source>
</evidence>
<dbReference type="EMBL" id="LIAE01006511">
    <property type="protein sequence ID" value="PAV88565.1"/>
    <property type="molecule type" value="Genomic_DNA"/>
</dbReference>
<evidence type="ECO:0000313" key="2">
    <source>
        <dbReference type="Proteomes" id="UP000218231"/>
    </source>
</evidence>
<name>A0A2A2LR96_9BILA</name>